<dbReference type="Proteomes" id="UP000009131">
    <property type="component" value="Unassembled WGS sequence"/>
</dbReference>
<dbReference type="SMART" id="SM00672">
    <property type="entry name" value="CAP10"/>
    <property type="match status" value="1"/>
</dbReference>
<evidence type="ECO:0000256" key="1">
    <source>
        <dbReference type="SAM" id="MobiDB-lite"/>
    </source>
</evidence>
<dbReference type="HOGENOM" id="CLU_005027_3_1_1"/>
<dbReference type="STRING" id="764103.G7DVY2"/>
<dbReference type="OMA" id="GWISGCD"/>
<gene>
    <name evidence="4" type="primary">Mo01396</name>
    <name evidence="4" type="ORF">E5Q_01396</name>
</gene>
<sequence length="779" mass="88843">MVRNSLQLSLRPAPRDSESTALKSPVSPGYGSSTGTSSLRGPGLTPEGYEATSTGENFEQPLLSSRERLGPTRSEHTSCSPRKSASAVRQLSVTSWLGARMSISSASSTRSSAEYYADDKDTPRGRGQPSLRGDPAEALLQGRTYDAARRRSTPALNKRSRKILLLAIKCLLVAFGVAGFTFGLHHYQNDHAVRSMSPYQAFTSWYQLHWASSEKLSDHHESSQSLFIYDANSGRFNRPTVLPMHPVRELIDRARKDWNQKVARQSKTLEEAVDEYVRRYKRRPPRGFDIWWKYAVDNDVVLVDEFDKIYRDVEPYYALDAHQIATRQRIAVERINEIVPGQAVLVDIDPERIRLNDSILLDEIPESAFRAKGLLHRSAEALKLLPAPITLPMNEDDAYVGRLSYGHHQHLLRLARTGQYVPSMRDDGYTQHDAFDAPEAGPANFTREAALCPPGSAIYEAGQRGKAGFEPDKDHFDTPPFHSLVYDIKKASDHCHNPEVLWFEVNPSRFYDFDYLSPVFSWSTTGESTDLTVVPEQFPINLDGDLPFDQKPGTRLFWRGAATGAFYLENNTDSWYLSPRYRLHQMARKQRGERSIMREMSDGSVDQVIVARKDLNERFLNMSIVGGPIQCEPSVCDRLQKEMGKKPYVPMSEFWQNKYVLDVDGNGWSGRFKMLMSSQSLVFKSSFYEEWWQERSQPWVHFVPVSPDYSDIYDIMAFFEGGIKGSSKNEDLAAEIAAAGRDWAMHHWRRADTNAYMLRLLLEWTRLLHRSEEDSWDYQ</sequence>
<dbReference type="PANTHER" id="PTHR12203:SF118">
    <property type="entry name" value="BETA-1,2-XYLOSYLTRANSFERASE 1"/>
    <property type="match status" value="1"/>
</dbReference>
<evidence type="ECO:0000313" key="5">
    <source>
        <dbReference type="Proteomes" id="UP000009131"/>
    </source>
</evidence>
<feature type="compositionally biased region" description="Low complexity" evidence="1">
    <location>
        <begin position="24"/>
        <end position="45"/>
    </location>
</feature>
<evidence type="ECO:0000256" key="2">
    <source>
        <dbReference type="SAM" id="Phobius"/>
    </source>
</evidence>
<keyword evidence="2" id="KW-0472">Membrane</keyword>
<feature type="domain" description="Glycosyl transferase CAP10" evidence="3">
    <location>
        <begin position="503"/>
        <end position="772"/>
    </location>
</feature>
<dbReference type="EMBL" id="BABT02000046">
    <property type="protein sequence ID" value="GAA94742.1"/>
    <property type="molecule type" value="Genomic_DNA"/>
</dbReference>
<feature type="transmembrane region" description="Helical" evidence="2">
    <location>
        <begin position="163"/>
        <end position="187"/>
    </location>
</feature>
<dbReference type="InParanoid" id="G7DVY2"/>
<dbReference type="RefSeq" id="XP_014568150.1">
    <property type="nucleotide sequence ID" value="XM_014712664.1"/>
</dbReference>
<dbReference type="InterPro" id="IPR006598">
    <property type="entry name" value="CAP10"/>
</dbReference>
<name>G7DVY2_MIXOS</name>
<keyword evidence="2" id="KW-0812">Transmembrane</keyword>
<comment type="caution">
    <text evidence="4">The sequence shown here is derived from an EMBL/GenBank/DDBJ whole genome shotgun (WGS) entry which is preliminary data.</text>
</comment>
<dbReference type="Pfam" id="PF05686">
    <property type="entry name" value="Glyco_transf_90"/>
    <property type="match status" value="1"/>
</dbReference>
<dbReference type="InterPro" id="IPR051091">
    <property type="entry name" value="O-Glucosyltr/Glycosyltrsf_90"/>
</dbReference>
<feature type="compositionally biased region" description="Polar residues" evidence="1">
    <location>
        <begin position="77"/>
        <end position="86"/>
    </location>
</feature>
<feature type="compositionally biased region" description="Basic and acidic residues" evidence="1">
    <location>
        <begin position="65"/>
        <end position="76"/>
    </location>
</feature>
<dbReference type="OrthoDB" id="541052at2759"/>
<feature type="region of interest" description="Disordered" evidence="1">
    <location>
        <begin position="110"/>
        <end position="152"/>
    </location>
</feature>
<feature type="region of interest" description="Disordered" evidence="1">
    <location>
        <begin position="1"/>
        <end position="86"/>
    </location>
</feature>
<dbReference type="AlphaFoldDB" id="G7DVY2"/>
<reference evidence="4 5" key="1">
    <citation type="journal article" date="2011" name="J. Gen. Appl. Microbiol.">
        <title>Draft genome sequencing of the enigmatic basidiomycete Mixia osmundae.</title>
        <authorList>
            <person name="Nishida H."/>
            <person name="Nagatsuka Y."/>
            <person name="Sugiyama J."/>
        </authorList>
    </citation>
    <scope>NUCLEOTIDE SEQUENCE [LARGE SCALE GENOMIC DNA]</scope>
    <source>
        <strain evidence="5">CBS 9802 / IAM 14324 / JCM 22182 / KY 12970</strain>
    </source>
</reference>
<dbReference type="PANTHER" id="PTHR12203">
    <property type="entry name" value="KDEL LYS-ASP-GLU-LEU CONTAINING - RELATED"/>
    <property type="match status" value="1"/>
</dbReference>
<accession>G7DVY2</accession>
<protein>
    <recommendedName>
        <fullName evidence="3">Glycosyl transferase CAP10 domain-containing protein</fullName>
    </recommendedName>
</protein>
<keyword evidence="2" id="KW-1133">Transmembrane helix</keyword>
<evidence type="ECO:0000259" key="3">
    <source>
        <dbReference type="SMART" id="SM00672"/>
    </source>
</evidence>
<keyword evidence="5" id="KW-1185">Reference proteome</keyword>
<organism evidence="4 5">
    <name type="scientific">Mixia osmundae (strain CBS 9802 / IAM 14324 / JCM 22182 / KY 12970)</name>
    <dbReference type="NCBI Taxonomy" id="764103"/>
    <lineage>
        <taxon>Eukaryota</taxon>
        <taxon>Fungi</taxon>
        <taxon>Dikarya</taxon>
        <taxon>Basidiomycota</taxon>
        <taxon>Pucciniomycotina</taxon>
        <taxon>Mixiomycetes</taxon>
        <taxon>Mixiales</taxon>
        <taxon>Mixiaceae</taxon>
        <taxon>Mixia</taxon>
    </lineage>
</organism>
<proteinExistence type="predicted"/>
<evidence type="ECO:0000313" key="4">
    <source>
        <dbReference type="EMBL" id="GAA94742.1"/>
    </source>
</evidence>
<dbReference type="eggNOG" id="KOG2458">
    <property type="taxonomic scope" value="Eukaryota"/>
</dbReference>
<reference evidence="4 5" key="2">
    <citation type="journal article" date="2012" name="Open Biol.">
        <title>Characteristics of nucleosomes and linker DNA regions on the genome of the basidiomycete Mixia osmundae revealed by mono- and dinucleosome mapping.</title>
        <authorList>
            <person name="Nishida H."/>
            <person name="Kondo S."/>
            <person name="Matsumoto T."/>
            <person name="Suzuki Y."/>
            <person name="Yoshikawa H."/>
            <person name="Taylor T.D."/>
            <person name="Sugiyama J."/>
        </authorList>
    </citation>
    <scope>NUCLEOTIDE SEQUENCE [LARGE SCALE GENOMIC DNA]</scope>
    <source>
        <strain evidence="5">CBS 9802 / IAM 14324 / JCM 22182 / KY 12970</strain>
    </source>
</reference>